<gene>
    <name evidence="1" type="ORF">SAMN05444955_101370</name>
</gene>
<dbReference type="RefSeq" id="WP_089964692.1">
    <property type="nucleotide sequence ID" value="NZ_FOCQ01000001.1"/>
</dbReference>
<reference evidence="1 2" key="1">
    <citation type="submission" date="2016-10" db="EMBL/GenBank/DDBJ databases">
        <authorList>
            <person name="de Groot N.N."/>
        </authorList>
    </citation>
    <scope>NUCLEOTIDE SEQUENCE [LARGE SCALE GENOMIC DNA]</scope>
    <source>
        <strain evidence="1 2">DSM 46701</strain>
    </source>
</reference>
<evidence type="ECO:0000313" key="2">
    <source>
        <dbReference type="Proteomes" id="UP000199695"/>
    </source>
</evidence>
<proteinExistence type="predicted"/>
<protein>
    <submittedName>
        <fullName evidence="1">Uncharacterized protein</fullName>
    </submittedName>
</protein>
<accession>A0A1H8AXJ9</accession>
<evidence type="ECO:0000313" key="1">
    <source>
        <dbReference type="EMBL" id="SEM74569.1"/>
    </source>
</evidence>
<dbReference type="Proteomes" id="UP000199695">
    <property type="component" value="Unassembled WGS sequence"/>
</dbReference>
<dbReference type="AlphaFoldDB" id="A0A1H8AXJ9"/>
<dbReference type="EMBL" id="FOCQ01000001">
    <property type="protein sequence ID" value="SEM74569.1"/>
    <property type="molecule type" value="Genomic_DNA"/>
</dbReference>
<sequence length="116" mass="13227">MLTLRIEGPRNEVNAFIRDIKNDPQYNVIAQSMPYMEDIIDSNNVVSYCQFRYTHLSEIGKPLNIKLDTDGDELDFFLDYGKVIRVGNIIQVVGKVTNFLPKIASEEKGMQDVGNQ</sequence>
<name>A0A1H8AXJ9_9BACL</name>
<organism evidence="1 2">
    <name type="scientific">Lihuaxuella thermophila</name>
    <dbReference type="NCBI Taxonomy" id="1173111"/>
    <lineage>
        <taxon>Bacteria</taxon>
        <taxon>Bacillati</taxon>
        <taxon>Bacillota</taxon>
        <taxon>Bacilli</taxon>
        <taxon>Bacillales</taxon>
        <taxon>Thermoactinomycetaceae</taxon>
        <taxon>Lihuaxuella</taxon>
    </lineage>
</organism>
<dbReference type="OrthoDB" id="3004297at2"/>
<keyword evidence="2" id="KW-1185">Reference proteome</keyword>